<dbReference type="InterPro" id="IPR029058">
    <property type="entry name" value="AB_hydrolase_fold"/>
</dbReference>
<feature type="non-terminal residue" evidence="2">
    <location>
        <position position="1"/>
    </location>
</feature>
<dbReference type="InterPro" id="IPR051093">
    <property type="entry name" value="Neuroligin/BSAL"/>
</dbReference>
<reference evidence="2 3" key="1">
    <citation type="submission" date="2019-01" db="EMBL/GenBank/DDBJ databases">
        <authorList>
            <person name="Sayadi A."/>
        </authorList>
    </citation>
    <scope>NUCLEOTIDE SEQUENCE [LARGE SCALE GENOMIC DNA]</scope>
</reference>
<evidence type="ECO:0000313" key="3">
    <source>
        <dbReference type="Proteomes" id="UP000410492"/>
    </source>
</evidence>
<accession>A0A653CDX0</accession>
<dbReference type="EMBL" id="CAACVG010007407">
    <property type="protein sequence ID" value="VEN45260.1"/>
    <property type="molecule type" value="Genomic_DNA"/>
</dbReference>
<dbReference type="Proteomes" id="UP000410492">
    <property type="component" value="Unassembled WGS sequence"/>
</dbReference>
<comment type="similarity">
    <text evidence="1">Belongs to the type-B carboxylesterase/lipase family.</text>
</comment>
<sequence length="91" mass="9992">KDHESIVDCLRQVPLDHLLQADITPPAYLSAFGPSVDGVVIKADFAKELVTYFKPQDLQNFVGSVNSNMKRSEASLTPRGSNPYDLLFGVV</sequence>
<gene>
    <name evidence="2" type="ORF">CALMAC_LOCUS7766</name>
</gene>
<protein>
    <submittedName>
        <fullName evidence="2">Uncharacterized protein</fullName>
    </submittedName>
</protein>
<evidence type="ECO:0000313" key="2">
    <source>
        <dbReference type="EMBL" id="VEN45260.1"/>
    </source>
</evidence>
<dbReference type="Gene3D" id="3.40.50.1820">
    <property type="entry name" value="alpha/beta hydrolase"/>
    <property type="match status" value="1"/>
</dbReference>
<dbReference type="AlphaFoldDB" id="A0A653CDX0"/>
<dbReference type="PANTHER" id="PTHR43903">
    <property type="entry name" value="NEUROLIGIN"/>
    <property type="match status" value="1"/>
</dbReference>
<organism evidence="2 3">
    <name type="scientific">Callosobruchus maculatus</name>
    <name type="common">Southern cowpea weevil</name>
    <name type="synonym">Pulse bruchid</name>
    <dbReference type="NCBI Taxonomy" id="64391"/>
    <lineage>
        <taxon>Eukaryota</taxon>
        <taxon>Metazoa</taxon>
        <taxon>Ecdysozoa</taxon>
        <taxon>Arthropoda</taxon>
        <taxon>Hexapoda</taxon>
        <taxon>Insecta</taxon>
        <taxon>Pterygota</taxon>
        <taxon>Neoptera</taxon>
        <taxon>Endopterygota</taxon>
        <taxon>Coleoptera</taxon>
        <taxon>Polyphaga</taxon>
        <taxon>Cucujiformia</taxon>
        <taxon>Chrysomeloidea</taxon>
        <taxon>Chrysomelidae</taxon>
        <taxon>Bruchinae</taxon>
        <taxon>Bruchini</taxon>
        <taxon>Callosobruchus</taxon>
    </lineage>
</organism>
<proteinExistence type="inferred from homology"/>
<dbReference type="OrthoDB" id="3200163at2759"/>
<feature type="non-terminal residue" evidence="2">
    <location>
        <position position="91"/>
    </location>
</feature>
<name>A0A653CDX0_CALMS</name>
<evidence type="ECO:0000256" key="1">
    <source>
        <dbReference type="ARBA" id="ARBA00005964"/>
    </source>
</evidence>
<keyword evidence="3" id="KW-1185">Reference proteome</keyword>